<dbReference type="SMART" id="SM00184">
    <property type="entry name" value="RING"/>
    <property type="match status" value="1"/>
</dbReference>
<evidence type="ECO:0008006" key="10">
    <source>
        <dbReference type="Google" id="ProtNLM"/>
    </source>
</evidence>
<keyword evidence="2 4" id="KW-0863">Zinc-finger</keyword>
<evidence type="ECO:0000256" key="1">
    <source>
        <dbReference type="ARBA" id="ARBA00022723"/>
    </source>
</evidence>
<evidence type="ECO:0000256" key="5">
    <source>
        <dbReference type="SAM" id="Coils"/>
    </source>
</evidence>
<dbReference type="Pfam" id="PF13445">
    <property type="entry name" value="zf-RING_UBOX"/>
    <property type="match status" value="1"/>
</dbReference>
<dbReference type="GO" id="GO:0061630">
    <property type="term" value="F:ubiquitin protein ligase activity"/>
    <property type="evidence" value="ECO:0007669"/>
    <property type="project" value="TreeGrafter"/>
</dbReference>
<dbReference type="Proteomes" id="UP001162131">
    <property type="component" value="Unassembled WGS sequence"/>
</dbReference>
<dbReference type="InterPro" id="IPR027370">
    <property type="entry name" value="Znf-RING_euk"/>
</dbReference>
<feature type="domain" description="RING-type" evidence="6">
    <location>
        <begin position="82"/>
        <end position="125"/>
    </location>
</feature>
<dbReference type="PROSITE" id="PS50089">
    <property type="entry name" value="ZF_RING_2"/>
    <property type="match status" value="1"/>
</dbReference>
<evidence type="ECO:0000259" key="7">
    <source>
        <dbReference type="PROSITE" id="PS50119"/>
    </source>
</evidence>
<keyword evidence="9" id="KW-1185">Reference proteome</keyword>
<dbReference type="Pfam" id="PF00643">
    <property type="entry name" value="zf-B_box"/>
    <property type="match status" value="1"/>
</dbReference>
<sequence length="358" mass="41625">MQADQISSDFRNFKVDAASQTEEKQINRAFQCSINNEISIDSPQNFGFDKHQIAPEQNKIPVLVSNVSNTEAHVVFTSKISCPVCLNAYDERDFIPKILSCGHTLCNDCLQSINNLGLIACPLCKKQERRSIFNIPTNFSIYEVNKAYKHVEFCELHNREAGLYCKTDHTLLCFDCIKSHVNHELYSLSDWQLAIIVDEKEKSISETELKLTTCISNYEAIFSQIQWEIEIIDELTEKHTKSYKEARIKIQKAVDNAMKKLAKTMMEQHNEKVIKSQEILDTINKAIIEADEKYKKFTEEKEIFEKANLLQKLGWKFNYDLSLDTKEFEDINQKFIEESEKPRNYIDDILKEVMHIVK</sequence>
<keyword evidence="5" id="KW-0175">Coiled coil</keyword>
<dbReference type="InterPro" id="IPR001841">
    <property type="entry name" value="Znf_RING"/>
</dbReference>
<evidence type="ECO:0000313" key="8">
    <source>
        <dbReference type="EMBL" id="CAG9328681.1"/>
    </source>
</evidence>
<evidence type="ECO:0000256" key="2">
    <source>
        <dbReference type="ARBA" id="ARBA00022771"/>
    </source>
</evidence>
<evidence type="ECO:0000313" key="9">
    <source>
        <dbReference type="Proteomes" id="UP001162131"/>
    </source>
</evidence>
<feature type="domain" description="B box-type" evidence="7">
    <location>
        <begin position="149"/>
        <end position="188"/>
    </location>
</feature>
<dbReference type="GO" id="GO:0006513">
    <property type="term" value="P:protein monoubiquitination"/>
    <property type="evidence" value="ECO:0007669"/>
    <property type="project" value="TreeGrafter"/>
</dbReference>
<organism evidence="8 9">
    <name type="scientific">Blepharisma stoltei</name>
    <dbReference type="NCBI Taxonomy" id="1481888"/>
    <lineage>
        <taxon>Eukaryota</taxon>
        <taxon>Sar</taxon>
        <taxon>Alveolata</taxon>
        <taxon>Ciliophora</taxon>
        <taxon>Postciliodesmatophora</taxon>
        <taxon>Heterotrichea</taxon>
        <taxon>Heterotrichida</taxon>
        <taxon>Blepharismidae</taxon>
        <taxon>Blepharisma</taxon>
    </lineage>
</organism>
<dbReference type="AlphaFoldDB" id="A0AAU9JLB9"/>
<dbReference type="Gene3D" id="3.30.40.10">
    <property type="entry name" value="Zinc/RING finger domain, C3HC4 (zinc finger)"/>
    <property type="match status" value="1"/>
</dbReference>
<name>A0AAU9JLB9_9CILI</name>
<proteinExistence type="predicted"/>
<dbReference type="GO" id="GO:0008270">
    <property type="term" value="F:zinc ion binding"/>
    <property type="evidence" value="ECO:0007669"/>
    <property type="project" value="UniProtKB-KW"/>
</dbReference>
<dbReference type="SMART" id="SM00336">
    <property type="entry name" value="BBOX"/>
    <property type="match status" value="1"/>
</dbReference>
<reference evidence="8" key="1">
    <citation type="submission" date="2021-09" db="EMBL/GenBank/DDBJ databases">
        <authorList>
            <consortium name="AG Swart"/>
            <person name="Singh M."/>
            <person name="Singh A."/>
            <person name="Seah K."/>
            <person name="Emmerich C."/>
        </authorList>
    </citation>
    <scope>NUCLEOTIDE SEQUENCE</scope>
    <source>
        <strain evidence="8">ATCC30299</strain>
    </source>
</reference>
<comment type="caution">
    <text evidence="8">The sequence shown here is derived from an EMBL/GenBank/DDBJ whole genome shotgun (WGS) entry which is preliminary data.</text>
</comment>
<dbReference type="InterPro" id="IPR000315">
    <property type="entry name" value="Znf_B-box"/>
</dbReference>
<dbReference type="PANTHER" id="PTHR25462">
    <property type="entry name" value="BONUS, ISOFORM C-RELATED"/>
    <property type="match status" value="1"/>
</dbReference>
<feature type="coiled-coil region" evidence="5">
    <location>
        <begin position="280"/>
        <end position="307"/>
    </location>
</feature>
<evidence type="ECO:0000256" key="4">
    <source>
        <dbReference type="PROSITE-ProRule" id="PRU00024"/>
    </source>
</evidence>
<dbReference type="InterPro" id="IPR017907">
    <property type="entry name" value="Znf_RING_CS"/>
</dbReference>
<keyword evidence="1" id="KW-0479">Metal-binding</keyword>
<dbReference type="Gene3D" id="3.30.160.60">
    <property type="entry name" value="Classic Zinc Finger"/>
    <property type="match status" value="1"/>
</dbReference>
<keyword evidence="3" id="KW-0862">Zinc</keyword>
<dbReference type="PROSITE" id="PS00518">
    <property type="entry name" value="ZF_RING_1"/>
    <property type="match status" value="1"/>
</dbReference>
<dbReference type="PROSITE" id="PS50119">
    <property type="entry name" value="ZF_BBOX"/>
    <property type="match status" value="1"/>
</dbReference>
<dbReference type="EMBL" id="CAJZBQ010000046">
    <property type="protein sequence ID" value="CAG9328681.1"/>
    <property type="molecule type" value="Genomic_DNA"/>
</dbReference>
<dbReference type="PANTHER" id="PTHR25462:SF229">
    <property type="entry name" value="TRANSCRIPTION INTERMEDIARY FACTOR 1-BETA"/>
    <property type="match status" value="1"/>
</dbReference>
<dbReference type="SUPFAM" id="SSF57850">
    <property type="entry name" value="RING/U-box"/>
    <property type="match status" value="1"/>
</dbReference>
<protein>
    <recommendedName>
        <fullName evidence="10">RING-type domain-containing protein</fullName>
    </recommendedName>
</protein>
<dbReference type="SUPFAM" id="SSF57845">
    <property type="entry name" value="B-box zinc-binding domain"/>
    <property type="match status" value="1"/>
</dbReference>
<dbReference type="InterPro" id="IPR047153">
    <property type="entry name" value="TRIM45/56/19-like"/>
</dbReference>
<gene>
    <name evidence="8" type="ORF">BSTOLATCC_MIC46673</name>
</gene>
<accession>A0AAU9JLB9</accession>
<evidence type="ECO:0000259" key="6">
    <source>
        <dbReference type="PROSITE" id="PS50089"/>
    </source>
</evidence>
<evidence type="ECO:0000256" key="3">
    <source>
        <dbReference type="ARBA" id="ARBA00022833"/>
    </source>
</evidence>
<dbReference type="InterPro" id="IPR013083">
    <property type="entry name" value="Znf_RING/FYVE/PHD"/>
</dbReference>